<evidence type="ECO:0000259" key="1">
    <source>
        <dbReference type="Pfam" id="PF13460"/>
    </source>
</evidence>
<dbReference type="GO" id="GO:0016646">
    <property type="term" value="F:oxidoreductase activity, acting on the CH-NH group of donors, NAD or NADP as acceptor"/>
    <property type="evidence" value="ECO:0007669"/>
    <property type="project" value="TreeGrafter"/>
</dbReference>
<dbReference type="STRING" id="1428644.BIV57_17155"/>
<accession>A0A1J7BCA5</accession>
<dbReference type="InterPro" id="IPR016040">
    <property type="entry name" value="NAD(P)-bd_dom"/>
</dbReference>
<dbReference type="SUPFAM" id="SSF51735">
    <property type="entry name" value="NAD(P)-binding Rossmann-fold domains"/>
    <property type="match status" value="1"/>
</dbReference>
<organism evidence="2 3">
    <name type="scientific">Mangrovactinospora gilvigrisea</name>
    <dbReference type="NCBI Taxonomy" id="1428644"/>
    <lineage>
        <taxon>Bacteria</taxon>
        <taxon>Bacillati</taxon>
        <taxon>Actinomycetota</taxon>
        <taxon>Actinomycetes</taxon>
        <taxon>Kitasatosporales</taxon>
        <taxon>Streptomycetaceae</taxon>
        <taxon>Mangrovactinospora</taxon>
    </lineage>
</organism>
<dbReference type="InterPro" id="IPR051606">
    <property type="entry name" value="Polyketide_Oxido-like"/>
</dbReference>
<dbReference type="AlphaFoldDB" id="A0A1J7BCA5"/>
<gene>
    <name evidence="2" type="ORF">BIV57_17155</name>
</gene>
<keyword evidence="3" id="KW-1185">Reference proteome</keyword>
<feature type="domain" description="NAD(P)-binding" evidence="1">
    <location>
        <begin position="7"/>
        <end position="202"/>
    </location>
</feature>
<dbReference type="Gene3D" id="3.40.50.720">
    <property type="entry name" value="NAD(P)-binding Rossmann-like Domain"/>
    <property type="match status" value="1"/>
</dbReference>
<dbReference type="PANTHER" id="PTHR43355:SF2">
    <property type="entry name" value="FLAVIN REDUCTASE (NADPH)"/>
    <property type="match status" value="1"/>
</dbReference>
<sequence length="217" mass="22530">MKILLLGATGMVGSRIAKEAVARGHEVTAVSRSGKSPGEARPNLTAVAGDASDTALVARLAGEHEAVASALAPPRDGSDPREPFTALYTALTDAVRASGTERLVVVGGAGSLLVGPGKRLVDTPDFPDAYKGEALAHHDVLTLLRGRGGDGLNWTYISPAAEIAPGERTGTFRLGDDRMLTAPDGSSRISAEDYAIAFVDELEQAVHPKRRISVVGI</sequence>
<dbReference type="Proteomes" id="UP000243342">
    <property type="component" value="Unassembled WGS sequence"/>
</dbReference>
<dbReference type="OrthoDB" id="3191258at2"/>
<dbReference type="EMBL" id="MLCF01000103">
    <property type="protein sequence ID" value="OIV36299.1"/>
    <property type="molecule type" value="Genomic_DNA"/>
</dbReference>
<evidence type="ECO:0000313" key="3">
    <source>
        <dbReference type="Proteomes" id="UP000243342"/>
    </source>
</evidence>
<name>A0A1J7BCA5_9ACTN</name>
<dbReference type="CDD" id="cd05244">
    <property type="entry name" value="BVR-B_like_SDR_a"/>
    <property type="match status" value="1"/>
</dbReference>
<protein>
    <submittedName>
        <fullName evidence="2">Epimerase</fullName>
    </submittedName>
</protein>
<proteinExistence type="predicted"/>
<dbReference type="Pfam" id="PF13460">
    <property type="entry name" value="NAD_binding_10"/>
    <property type="match status" value="1"/>
</dbReference>
<dbReference type="InterPro" id="IPR036291">
    <property type="entry name" value="NAD(P)-bd_dom_sf"/>
</dbReference>
<reference evidence="2 3" key="1">
    <citation type="submission" date="2016-10" db="EMBL/GenBank/DDBJ databases">
        <title>Genome sequence of Streptomyces gilvigriseus MUSC 26.</title>
        <authorList>
            <person name="Lee L.-H."/>
            <person name="Ser H.-L."/>
        </authorList>
    </citation>
    <scope>NUCLEOTIDE SEQUENCE [LARGE SCALE GENOMIC DNA]</scope>
    <source>
        <strain evidence="2 3">MUSC 26</strain>
    </source>
</reference>
<evidence type="ECO:0000313" key="2">
    <source>
        <dbReference type="EMBL" id="OIV36299.1"/>
    </source>
</evidence>
<comment type="caution">
    <text evidence="2">The sequence shown here is derived from an EMBL/GenBank/DDBJ whole genome shotgun (WGS) entry which is preliminary data.</text>
</comment>
<dbReference type="PANTHER" id="PTHR43355">
    <property type="entry name" value="FLAVIN REDUCTASE (NADPH)"/>
    <property type="match status" value="1"/>
</dbReference>